<protein>
    <submittedName>
        <fullName evidence="1">Uncharacterized protein</fullName>
    </submittedName>
</protein>
<evidence type="ECO:0000313" key="1">
    <source>
        <dbReference type="EnsemblPlants" id="AVESA.00010b.r2.4CG1267420.1.CDS"/>
    </source>
</evidence>
<organism evidence="1 2">
    <name type="scientific">Avena sativa</name>
    <name type="common">Oat</name>
    <dbReference type="NCBI Taxonomy" id="4498"/>
    <lineage>
        <taxon>Eukaryota</taxon>
        <taxon>Viridiplantae</taxon>
        <taxon>Streptophyta</taxon>
        <taxon>Embryophyta</taxon>
        <taxon>Tracheophyta</taxon>
        <taxon>Spermatophyta</taxon>
        <taxon>Magnoliopsida</taxon>
        <taxon>Liliopsida</taxon>
        <taxon>Poales</taxon>
        <taxon>Poaceae</taxon>
        <taxon>BOP clade</taxon>
        <taxon>Pooideae</taxon>
        <taxon>Poodae</taxon>
        <taxon>Poeae</taxon>
        <taxon>Poeae Chloroplast Group 1 (Aveneae type)</taxon>
        <taxon>Aveninae</taxon>
        <taxon>Avena</taxon>
    </lineage>
</organism>
<sequence>MNPRAVQTPRPPAAAVDTGDEPRDGRVMREFLSSLGLKEGDYEPAVVQQFLILAYRYAGGVLVDALAYADHAGRGTSLEAEDVRLAIRSNATFYLQLQGRELSMLLPRPSQMRSGLDLLLELVPSYLNNR</sequence>
<reference evidence="1" key="1">
    <citation type="submission" date="2021-05" db="EMBL/GenBank/DDBJ databases">
        <authorList>
            <person name="Scholz U."/>
            <person name="Mascher M."/>
            <person name="Fiebig A."/>
        </authorList>
    </citation>
    <scope>NUCLEOTIDE SEQUENCE [LARGE SCALE GENOMIC DNA]</scope>
</reference>
<reference evidence="1" key="2">
    <citation type="submission" date="2025-09" db="UniProtKB">
        <authorList>
            <consortium name="EnsemblPlants"/>
        </authorList>
    </citation>
    <scope>IDENTIFICATION</scope>
</reference>
<accession>A0ACD5WQA0</accession>
<keyword evidence="2" id="KW-1185">Reference proteome</keyword>
<evidence type="ECO:0000313" key="2">
    <source>
        <dbReference type="Proteomes" id="UP001732700"/>
    </source>
</evidence>
<dbReference type="EnsemblPlants" id="AVESA.00010b.r2.4CG1267420.1">
    <property type="protein sequence ID" value="AVESA.00010b.r2.4CG1267420.1.CDS"/>
    <property type="gene ID" value="AVESA.00010b.r2.4CG1267420"/>
</dbReference>
<name>A0ACD5WQA0_AVESA</name>
<dbReference type="Proteomes" id="UP001732700">
    <property type="component" value="Chromosome 4C"/>
</dbReference>
<proteinExistence type="predicted"/>